<feature type="compositionally biased region" description="Basic and acidic residues" evidence="1">
    <location>
        <begin position="1"/>
        <end position="11"/>
    </location>
</feature>
<name>A0A099P121_PICKU</name>
<feature type="compositionally biased region" description="Basic residues" evidence="1">
    <location>
        <begin position="28"/>
        <end position="45"/>
    </location>
</feature>
<evidence type="ECO:0000313" key="4">
    <source>
        <dbReference type="Proteomes" id="UP000029867"/>
    </source>
</evidence>
<proteinExistence type="predicted"/>
<evidence type="ECO:0000313" key="3">
    <source>
        <dbReference type="EMBL" id="OUT23459.1"/>
    </source>
</evidence>
<dbReference type="EMBL" id="JQFK01000029">
    <property type="protein sequence ID" value="KGK37781.1"/>
    <property type="molecule type" value="Genomic_DNA"/>
</dbReference>
<reference evidence="4" key="1">
    <citation type="journal article" date="2014" name="Microb. Cell Fact.">
        <title>Exploiting Issatchenkia orientalis SD108 for succinic acid production.</title>
        <authorList>
            <person name="Xiao H."/>
            <person name="Shao Z."/>
            <person name="Jiang Y."/>
            <person name="Dole S."/>
            <person name="Zhao H."/>
        </authorList>
    </citation>
    <scope>NUCLEOTIDE SEQUENCE [LARGE SCALE GENOMIC DNA]</scope>
    <source>
        <strain evidence="4">SD108</strain>
    </source>
</reference>
<gene>
    <name evidence="3" type="ORF">CAS74_001778</name>
    <name evidence="2" type="ORF">JL09_g3050</name>
</gene>
<evidence type="ECO:0000313" key="5">
    <source>
        <dbReference type="Proteomes" id="UP000195871"/>
    </source>
</evidence>
<evidence type="ECO:0000313" key="2">
    <source>
        <dbReference type="EMBL" id="KGK37781.1"/>
    </source>
</evidence>
<dbReference type="AlphaFoldDB" id="A0A099P121"/>
<accession>A0A099P121</accession>
<evidence type="ECO:0000256" key="1">
    <source>
        <dbReference type="SAM" id="MobiDB-lite"/>
    </source>
</evidence>
<dbReference type="Proteomes" id="UP000195871">
    <property type="component" value="Unassembled WGS sequence"/>
</dbReference>
<comment type="caution">
    <text evidence="2">The sequence shown here is derived from an EMBL/GenBank/DDBJ whole genome shotgun (WGS) entry which is preliminary data.</text>
</comment>
<protein>
    <submittedName>
        <fullName evidence="2">Uncharacterized protein</fullName>
    </submittedName>
</protein>
<dbReference type="Proteomes" id="UP000029867">
    <property type="component" value="Unassembled WGS sequence"/>
</dbReference>
<feature type="region of interest" description="Disordered" evidence="1">
    <location>
        <begin position="1"/>
        <end position="62"/>
    </location>
</feature>
<dbReference type="HOGENOM" id="CLU_1468368_0_0_1"/>
<reference evidence="2" key="2">
    <citation type="submission" date="2014-08" db="EMBL/GenBank/DDBJ databases">
        <title>Exploiting Issatchenkia orientalis SD108 for Succinic Acid Production.</title>
        <authorList>
            <person name="Xiao H."/>
            <person name="Shao Z."/>
            <person name="Jiang Y."/>
            <person name="Dole S."/>
            <person name="Zhao H."/>
        </authorList>
    </citation>
    <scope>NUCLEOTIDE SEQUENCE [LARGE SCALE GENOMIC DNA]</scope>
    <source>
        <strain evidence="2">SD108</strain>
    </source>
</reference>
<organism evidence="2 4">
    <name type="scientific">Pichia kudriavzevii</name>
    <name type="common">Yeast</name>
    <name type="synonym">Issatchenkia orientalis</name>
    <dbReference type="NCBI Taxonomy" id="4909"/>
    <lineage>
        <taxon>Eukaryota</taxon>
        <taxon>Fungi</taxon>
        <taxon>Dikarya</taxon>
        <taxon>Ascomycota</taxon>
        <taxon>Saccharomycotina</taxon>
        <taxon>Pichiomycetes</taxon>
        <taxon>Pichiales</taxon>
        <taxon>Pichiaceae</taxon>
        <taxon>Pichia</taxon>
    </lineage>
</organism>
<feature type="compositionally biased region" description="Polar residues" evidence="1">
    <location>
        <begin position="47"/>
        <end position="62"/>
    </location>
</feature>
<dbReference type="EMBL" id="NHMM01000002">
    <property type="protein sequence ID" value="OUT23459.1"/>
    <property type="molecule type" value="Genomic_DNA"/>
</dbReference>
<reference evidence="3 5" key="3">
    <citation type="submission" date="2017-05" db="EMBL/GenBank/DDBJ databases">
        <title>The Genome Sequence of Candida krusei Ckrusei653.</title>
        <authorList>
            <person name="Cuomo C."/>
            <person name="Forche A."/>
            <person name="Young S."/>
            <person name="Abouelleil A."/>
            <person name="Cao P."/>
            <person name="Chapman S."/>
            <person name="Cusick C."/>
            <person name="Shea T."/>
            <person name="Nusbaum C."/>
            <person name="Birren B."/>
        </authorList>
    </citation>
    <scope>NUCLEOTIDE SEQUENCE [LARGE SCALE GENOMIC DNA]</scope>
    <source>
        <strain evidence="3 5">Ckrusei653</strain>
    </source>
</reference>
<sequence>MAVEESFRKMAPETSPAFLPKHDFHAQRKERKKTVRKRRQGKGHIKTNCTASAPVSTGTHGQNMITQSSNTAYISWSGLSPGLNPKDDYTLHTGSTLLLTKKSGFVKVISGGNLSISGYGNFAFEGPDNVCIILYSVSYVLEATGNVISVETITRTAGAYVMFTKLNTKLQSELHLQLGGHTHH</sequence>